<accession>A0ABN9XL68</accession>
<name>A0ABN9XL68_9DINO</name>
<dbReference type="SUPFAM" id="SSF53098">
    <property type="entry name" value="Ribonuclease H-like"/>
    <property type="match status" value="1"/>
</dbReference>
<organism evidence="3 4">
    <name type="scientific">Prorocentrum cordatum</name>
    <dbReference type="NCBI Taxonomy" id="2364126"/>
    <lineage>
        <taxon>Eukaryota</taxon>
        <taxon>Sar</taxon>
        <taxon>Alveolata</taxon>
        <taxon>Dinophyceae</taxon>
        <taxon>Prorocentrales</taxon>
        <taxon>Prorocentraceae</taxon>
        <taxon>Prorocentrum</taxon>
    </lineage>
</organism>
<evidence type="ECO:0000313" key="3">
    <source>
        <dbReference type="EMBL" id="CAK0900579.1"/>
    </source>
</evidence>
<keyword evidence="2" id="KW-0732">Signal</keyword>
<gene>
    <name evidence="3" type="ORF">PCOR1329_LOCUS77819</name>
</gene>
<dbReference type="InterPro" id="IPR012337">
    <property type="entry name" value="RNaseH-like_sf"/>
</dbReference>
<dbReference type="Gene3D" id="3.30.420.10">
    <property type="entry name" value="Ribonuclease H-like superfamily/Ribonuclease H"/>
    <property type="match status" value="1"/>
</dbReference>
<keyword evidence="4" id="KW-1185">Reference proteome</keyword>
<dbReference type="Proteomes" id="UP001189429">
    <property type="component" value="Unassembled WGS sequence"/>
</dbReference>
<feature type="signal peptide" evidence="2">
    <location>
        <begin position="1"/>
        <end position="40"/>
    </location>
</feature>
<comment type="caution">
    <text evidence="3">The sequence shown here is derived from an EMBL/GenBank/DDBJ whole genome shotgun (WGS) entry which is preliminary data.</text>
</comment>
<feature type="region of interest" description="Disordered" evidence="1">
    <location>
        <begin position="1033"/>
        <end position="1052"/>
    </location>
</feature>
<evidence type="ECO:0008006" key="5">
    <source>
        <dbReference type="Google" id="ProtNLM"/>
    </source>
</evidence>
<sequence length="1547" mass="170050">MAVAPHGCRLRRPRLMACFAGNGALCMLLLGAAVCTPADAASAPRAGVQGLFKVQTANVTAALGRAPALAQRSKAARITCCRETKLGEKAQLDFAMDVGADTSCFFGRRLSVKARRPAVLTSRNVTNLGAHFDIALAGRMRWIVRPPPPVDVDCIVGDDYAGEAAICTAAAVRGPVEQPFDDAIARARQGEGAQQAMDQAAAAWSDAAQRHLQLRVEDVSGSPPVGSAASRTRPPKFVRQRLAAPCLHRKPELGAATAMTLKTDKLWRSLKQLHAKQIRINHDRLALRNGVFVRGADAASMPEAAPFWVQHHHLRHNCAMLLAKLARDADQPLVIENPDLSTCTGILGVLEAAGAHIEVLARSRQHLRCQRWASKIKRAATGMTAALFSHVNRDERLVEAPARHLRRPDGSPTVDPGEMHQLRPHVWEPIFNICGDGSSPQWGAYQAALRDFIPSAPCQFPDLTVDMLRAKIMATPTARAAGVDGWRVRELRSLPLVLLRPWVDIFATIETRHAPWPQAIDYVRGTFLDKGEGGAPDKLRPIRVFAYFYCLYTGLRFDHTNARREAVMPSSMHGARRGASTHDVLLPTALWAELADLESAEFGGISLDRRKCFDRWVWKLSFELLERMGTPPDYLGAVERQLRVQKLFFGLDGSAGNLYPLSNGSMDFDRVSGQLTNMDKTVAFATSQALSEALQALAVQGQRLNTTTVLKLLGAHLGITEAPTDARPEERYQSRLKVVHRPAGLPLDSGSKAQLLTAGALPKLFGVEAACAMVFGYLQVAAPGSFEGPARSFLAFLADISWSLEGVEILRARRGEPAPCLEVSESCLLRELRDGLEAVVWRKQMRRKDVPELAHGGRAVDYEATAQLLRRPRGLTKFQQGLLRTFVSGSINTQDRIGAFTESTDAAVELFTADRFLVVAGDGACHRQQLPVCRRAGHGGFFGRGHSANFSLPLLGAQQTAQRAEVSACARVLAHAWCPTEYWTVLEIVFQGMEALDADRPLSAEHRDLWADIERVYTARGRMQYFRVRKVKGHDTDWGPDDPSDPTPHEQQRALETTLNGAADRLDLVRREATRMPATRAAQLRALHLLECRASLLGEQQLAPKRQLDARRAMAPTDEPAAQDLCLRPSVEYAELEQHRLPEYPWDPADILGPATLLLTRQLPARAGRTRLDSDCGIDTHWHYPNALLLPPHWYWSSLEAPVMPQPGEMGITYLELALDFIFATHVIPREANASIVPAAFRLQEYFVAATRRVGALCQDQAFLGKLSHKRVRAAAALEPPPLRGLLVARVMLHLVRTNVSNRNYPKQLPRIVLGSLPPPLSSPPGSQGPAADPLQGEARGPPVALPEQATSAMRARRGHTTPQTAAELATAQWTDEEKTVIDAAAAINRRFMVVEMRRLLHNRTAAEKQLHVARPLGDRAGKCARCEHCTYAASLDCFQRFLRMKCHVIQLERAGHLRQHNLDAELSLPKADEPTRGASGKVPTAVPFEVELGLASGEARATFQVPRGAAPRLAKRPVAAKGSFFDLSFEDRASCPRRGGRRRRRC</sequence>
<reference evidence="3" key="1">
    <citation type="submission" date="2023-10" db="EMBL/GenBank/DDBJ databases">
        <authorList>
            <person name="Chen Y."/>
            <person name="Shah S."/>
            <person name="Dougan E. K."/>
            <person name="Thang M."/>
            <person name="Chan C."/>
        </authorList>
    </citation>
    <scope>NUCLEOTIDE SEQUENCE [LARGE SCALE GENOMIC DNA]</scope>
</reference>
<feature type="chain" id="PRO_5046576780" description="Peptidase A2 domain-containing protein" evidence="2">
    <location>
        <begin position="41"/>
        <end position="1547"/>
    </location>
</feature>
<feature type="region of interest" description="Disordered" evidence="1">
    <location>
        <begin position="1316"/>
        <end position="1344"/>
    </location>
</feature>
<protein>
    <recommendedName>
        <fullName evidence="5">Peptidase A2 domain-containing protein</fullName>
    </recommendedName>
</protein>
<evidence type="ECO:0000256" key="2">
    <source>
        <dbReference type="SAM" id="SignalP"/>
    </source>
</evidence>
<proteinExistence type="predicted"/>
<dbReference type="InterPro" id="IPR036397">
    <property type="entry name" value="RNaseH_sf"/>
</dbReference>
<evidence type="ECO:0000313" key="4">
    <source>
        <dbReference type="Proteomes" id="UP001189429"/>
    </source>
</evidence>
<dbReference type="EMBL" id="CAUYUJ010020804">
    <property type="protein sequence ID" value="CAK0900579.1"/>
    <property type="molecule type" value="Genomic_DNA"/>
</dbReference>
<evidence type="ECO:0000256" key="1">
    <source>
        <dbReference type="SAM" id="MobiDB-lite"/>
    </source>
</evidence>